<protein>
    <submittedName>
        <fullName evidence="1">Uncharacterized protein</fullName>
    </submittedName>
</protein>
<name>A0A2R6XIC4_MARPO</name>
<keyword evidence="2" id="KW-1185">Reference proteome</keyword>
<evidence type="ECO:0000313" key="1">
    <source>
        <dbReference type="EMBL" id="PTQ45861.1"/>
    </source>
</evidence>
<organism evidence="1 2">
    <name type="scientific">Marchantia polymorpha</name>
    <name type="common">Common liverwort</name>
    <name type="synonym">Marchantia aquatica</name>
    <dbReference type="NCBI Taxonomy" id="3197"/>
    <lineage>
        <taxon>Eukaryota</taxon>
        <taxon>Viridiplantae</taxon>
        <taxon>Streptophyta</taxon>
        <taxon>Embryophyta</taxon>
        <taxon>Marchantiophyta</taxon>
        <taxon>Marchantiopsida</taxon>
        <taxon>Marchantiidae</taxon>
        <taxon>Marchantiales</taxon>
        <taxon>Marchantiaceae</taxon>
        <taxon>Marchantia</taxon>
    </lineage>
</organism>
<accession>A0A2R6XIC4</accession>
<proteinExistence type="predicted"/>
<evidence type="ECO:0000313" key="2">
    <source>
        <dbReference type="Proteomes" id="UP000244005"/>
    </source>
</evidence>
<gene>
    <name evidence="1" type="ORF">MARPO_0013s0087</name>
</gene>
<sequence>MFFDSITSFPGPKSSLCFEKPLMIELPSSAQTATEMSVRFRVLSVRTKGGIPDSHMTYGGMVVFSYFRFIYL</sequence>
<dbReference type="AlphaFoldDB" id="A0A2R6XIC4"/>
<dbReference type="Proteomes" id="UP000244005">
    <property type="component" value="Unassembled WGS sequence"/>
</dbReference>
<dbReference type="Gramene" id="Mp8g07050.1">
    <property type="protein sequence ID" value="Mp8g07050.1.cds1"/>
    <property type="gene ID" value="Mp8g07050"/>
</dbReference>
<dbReference type="EMBL" id="KZ772685">
    <property type="protein sequence ID" value="PTQ45861.1"/>
    <property type="molecule type" value="Genomic_DNA"/>
</dbReference>
<reference evidence="2" key="1">
    <citation type="journal article" date="2017" name="Cell">
        <title>Insights into land plant evolution garnered from the Marchantia polymorpha genome.</title>
        <authorList>
            <person name="Bowman J.L."/>
            <person name="Kohchi T."/>
            <person name="Yamato K.T."/>
            <person name="Jenkins J."/>
            <person name="Shu S."/>
            <person name="Ishizaki K."/>
            <person name="Yamaoka S."/>
            <person name="Nishihama R."/>
            <person name="Nakamura Y."/>
            <person name="Berger F."/>
            <person name="Adam C."/>
            <person name="Aki S.S."/>
            <person name="Althoff F."/>
            <person name="Araki T."/>
            <person name="Arteaga-Vazquez M.A."/>
            <person name="Balasubrmanian S."/>
            <person name="Barry K."/>
            <person name="Bauer D."/>
            <person name="Boehm C.R."/>
            <person name="Briginshaw L."/>
            <person name="Caballero-Perez J."/>
            <person name="Catarino B."/>
            <person name="Chen F."/>
            <person name="Chiyoda S."/>
            <person name="Chovatia M."/>
            <person name="Davies K.M."/>
            <person name="Delmans M."/>
            <person name="Demura T."/>
            <person name="Dierschke T."/>
            <person name="Dolan L."/>
            <person name="Dorantes-Acosta A.E."/>
            <person name="Eklund D.M."/>
            <person name="Florent S.N."/>
            <person name="Flores-Sandoval E."/>
            <person name="Fujiyama A."/>
            <person name="Fukuzawa H."/>
            <person name="Galik B."/>
            <person name="Grimanelli D."/>
            <person name="Grimwood J."/>
            <person name="Grossniklaus U."/>
            <person name="Hamada T."/>
            <person name="Haseloff J."/>
            <person name="Hetherington A.J."/>
            <person name="Higo A."/>
            <person name="Hirakawa Y."/>
            <person name="Hundley H.N."/>
            <person name="Ikeda Y."/>
            <person name="Inoue K."/>
            <person name="Inoue S.I."/>
            <person name="Ishida S."/>
            <person name="Jia Q."/>
            <person name="Kakita M."/>
            <person name="Kanazawa T."/>
            <person name="Kawai Y."/>
            <person name="Kawashima T."/>
            <person name="Kennedy M."/>
            <person name="Kinose K."/>
            <person name="Kinoshita T."/>
            <person name="Kohara Y."/>
            <person name="Koide E."/>
            <person name="Komatsu K."/>
            <person name="Kopischke S."/>
            <person name="Kubo M."/>
            <person name="Kyozuka J."/>
            <person name="Lagercrantz U."/>
            <person name="Lin S.S."/>
            <person name="Lindquist E."/>
            <person name="Lipzen A.M."/>
            <person name="Lu C.W."/>
            <person name="De Luna E."/>
            <person name="Martienssen R.A."/>
            <person name="Minamino N."/>
            <person name="Mizutani M."/>
            <person name="Mizutani M."/>
            <person name="Mochizuki N."/>
            <person name="Monte I."/>
            <person name="Mosher R."/>
            <person name="Nagasaki H."/>
            <person name="Nakagami H."/>
            <person name="Naramoto S."/>
            <person name="Nishitani K."/>
            <person name="Ohtani M."/>
            <person name="Okamoto T."/>
            <person name="Okumura M."/>
            <person name="Phillips J."/>
            <person name="Pollak B."/>
            <person name="Reinders A."/>
            <person name="Rovekamp M."/>
            <person name="Sano R."/>
            <person name="Sawa S."/>
            <person name="Schmid M.W."/>
            <person name="Shirakawa M."/>
            <person name="Solano R."/>
            <person name="Spunde A."/>
            <person name="Suetsugu N."/>
            <person name="Sugano S."/>
            <person name="Sugiyama A."/>
            <person name="Sun R."/>
            <person name="Suzuki Y."/>
            <person name="Takenaka M."/>
            <person name="Takezawa D."/>
            <person name="Tomogane H."/>
            <person name="Tsuzuki M."/>
            <person name="Ueda T."/>
            <person name="Umeda M."/>
            <person name="Ward J.M."/>
            <person name="Watanabe Y."/>
            <person name="Yazaki K."/>
            <person name="Yokoyama R."/>
            <person name="Yoshitake Y."/>
            <person name="Yotsui I."/>
            <person name="Zachgo S."/>
            <person name="Schmutz J."/>
        </authorList>
    </citation>
    <scope>NUCLEOTIDE SEQUENCE [LARGE SCALE GENOMIC DNA]</scope>
    <source>
        <strain evidence="2">Tak-1</strain>
    </source>
</reference>